<reference evidence="1 2" key="1">
    <citation type="submission" date="2018-11" db="EMBL/GenBank/DDBJ databases">
        <authorList>
            <consortium name="Pathogen Informatics"/>
        </authorList>
    </citation>
    <scope>NUCLEOTIDE SEQUENCE [LARGE SCALE GENOMIC DNA]</scope>
</reference>
<dbReference type="AlphaFoldDB" id="A0A3P7LZH1"/>
<dbReference type="Proteomes" id="UP000270094">
    <property type="component" value="Unassembled WGS sequence"/>
</dbReference>
<accession>A0A3P7LZH1</accession>
<sequence length="61" mass="6920">MRLLPRSLAAALYRDPASIAAVNHRKSSVFANHMEAPSVVGPLRFFIYAYERIIRPIAEHK</sequence>
<keyword evidence="2" id="KW-1185">Reference proteome</keyword>
<organism evidence="1 2">
    <name type="scientific">Strongylus vulgaris</name>
    <name type="common">Blood worm</name>
    <dbReference type="NCBI Taxonomy" id="40348"/>
    <lineage>
        <taxon>Eukaryota</taxon>
        <taxon>Metazoa</taxon>
        <taxon>Ecdysozoa</taxon>
        <taxon>Nematoda</taxon>
        <taxon>Chromadorea</taxon>
        <taxon>Rhabditida</taxon>
        <taxon>Rhabditina</taxon>
        <taxon>Rhabditomorpha</taxon>
        <taxon>Strongyloidea</taxon>
        <taxon>Strongylidae</taxon>
        <taxon>Strongylus</taxon>
    </lineage>
</organism>
<protein>
    <submittedName>
        <fullName evidence="1">Uncharacterized protein</fullName>
    </submittedName>
</protein>
<gene>
    <name evidence="1" type="ORF">SVUK_LOCUS19506</name>
</gene>
<evidence type="ECO:0000313" key="2">
    <source>
        <dbReference type="Proteomes" id="UP000270094"/>
    </source>
</evidence>
<evidence type="ECO:0000313" key="1">
    <source>
        <dbReference type="EMBL" id="VDM84508.1"/>
    </source>
</evidence>
<dbReference type="EMBL" id="UYYB01130703">
    <property type="protein sequence ID" value="VDM84508.1"/>
    <property type="molecule type" value="Genomic_DNA"/>
</dbReference>
<name>A0A3P7LZH1_STRVU</name>
<dbReference type="OrthoDB" id="5864238at2759"/>
<proteinExistence type="predicted"/>